<dbReference type="InterPro" id="IPR037128">
    <property type="entry name" value="Quinolinate_PRibosylTase_N_sf"/>
</dbReference>
<dbReference type="FunFam" id="3.20.20.70:FF:000030">
    <property type="entry name" value="Nicotinate-nucleotide pyrophosphorylase, carboxylating"/>
    <property type="match status" value="1"/>
</dbReference>
<keyword evidence="17" id="KW-1185">Reference proteome</keyword>
<dbReference type="GO" id="GO:0009435">
    <property type="term" value="P:NAD+ biosynthetic process"/>
    <property type="evidence" value="ECO:0007669"/>
    <property type="project" value="UniProtKB-UniPathway"/>
</dbReference>
<dbReference type="FunFam" id="3.90.1170.20:FF:000001">
    <property type="entry name" value="Nicotinate-nucleotide diphosphorylase (Carboxylating)"/>
    <property type="match status" value="1"/>
</dbReference>
<dbReference type="GO" id="GO:0005737">
    <property type="term" value="C:cytoplasm"/>
    <property type="evidence" value="ECO:0007669"/>
    <property type="project" value="TreeGrafter"/>
</dbReference>
<comment type="similarity">
    <text evidence="3 12">Belongs to the NadC/ModD family.</text>
</comment>
<organism evidence="16 17">
    <name type="scientific">Alkalihalobacillus trypoxylicola</name>
    <dbReference type="NCBI Taxonomy" id="519424"/>
    <lineage>
        <taxon>Bacteria</taxon>
        <taxon>Bacillati</taxon>
        <taxon>Bacillota</taxon>
        <taxon>Bacilli</taxon>
        <taxon>Bacillales</taxon>
        <taxon>Bacillaceae</taxon>
        <taxon>Alkalihalobacillus</taxon>
    </lineage>
</organism>
<evidence type="ECO:0000313" key="17">
    <source>
        <dbReference type="Proteomes" id="UP000075806"/>
    </source>
</evidence>
<accession>A0A161PFF7</accession>
<feature type="binding site" evidence="13">
    <location>
        <position position="193"/>
    </location>
    <ligand>
        <name>substrate</name>
    </ligand>
</feature>
<dbReference type="GO" id="GO:0034213">
    <property type="term" value="P:quinolinate catabolic process"/>
    <property type="evidence" value="ECO:0007669"/>
    <property type="project" value="TreeGrafter"/>
</dbReference>
<evidence type="ECO:0000256" key="12">
    <source>
        <dbReference type="PIRNR" id="PIRNR006250"/>
    </source>
</evidence>
<feature type="domain" description="Quinolinate phosphoribosyl transferase C-terminal" evidence="14">
    <location>
        <begin position="108"/>
        <end position="272"/>
    </location>
</feature>
<feature type="domain" description="Quinolinate phosphoribosyl transferase N-terminal" evidence="15">
    <location>
        <begin position="22"/>
        <end position="106"/>
    </location>
</feature>
<evidence type="ECO:0000259" key="14">
    <source>
        <dbReference type="Pfam" id="PF01729"/>
    </source>
</evidence>
<dbReference type="EMBL" id="LTAO01000012">
    <property type="protein sequence ID" value="KYG31857.1"/>
    <property type="molecule type" value="Genomic_DNA"/>
</dbReference>
<dbReference type="PANTHER" id="PTHR32179:SF3">
    <property type="entry name" value="NICOTINATE-NUCLEOTIDE PYROPHOSPHORYLASE [CARBOXYLATING]"/>
    <property type="match status" value="1"/>
</dbReference>
<dbReference type="InterPro" id="IPR013785">
    <property type="entry name" value="Aldolase_TIM"/>
</dbReference>
<evidence type="ECO:0000256" key="11">
    <source>
        <dbReference type="ARBA" id="ARBA00069173"/>
    </source>
</evidence>
<dbReference type="Gene3D" id="3.20.20.70">
    <property type="entry name" value="Aldolase class I"/>
    <property type="match status" value="1"/>
</dbReference>
<dbReference type="Pfam" id="PF02749">
    <property type="entry name" value="QRPTase_N"/>
    <property type="match status" value="1"/>
</dbReference>
<dbReference type="EC" id="2.4.2.19" evidence="5"/>
<proteinExistence type="inferred from homology"/>
<dbReference type="InterPro" id="IPR004393">
    <property type="entry name" value="NadC"/>
</dbReference>
<dbReference type="CDD" id="cd01572">
    <property type="entry name" value="QPRTase"/>
    <property type="match status" value="1"/>
</dbReference>
<reference evidence="16" key="1">
    <citation type="submission" date="2016-02" db="EMBL/GenBank/DDBJ databases">
        <title>Genome sequence of Bacillus trypoxylicola KCTC 13244(T).</title>
        <authorList>
            <person name="Jeong H."/>
            <person name="Park S.-H."/>
            <person name="Choi S.-K."/>
        </authorList>
    </citation>
    <scope>NUCLEOTIDE SEQUENCE [LARGE SCALE GENOMIC DNA]</scope>
    <source>
        <strain evidence="16">KCTC 13244</strain>
    </source>
</reference>
<comment type="caution">
    <text evidence="16">The sequence shown here is derived from an EMBL/GenBank/DDBJ whole genome shotgun (WGS) entry which is preliminary data.</text>
</comment>
<dbReference type="InterPro" id="IPR036068">
    <property type="entry name" value="Nicotinate_pribotase-like_C"/>
</dbReference>
<keyword evidence="8 12" id="KW-0808">Transferase</keyword>
<dbReference type="SUPFAM" id="SSF51690">
    <property type="entry name" value="Nicotinate/Quinolinate PRTase C-terminal domain-like"/>
    <property type="match status" value="1"/>
</dbReference>
<evidence type="ECO:0000256" key="10">
    <source>
        <dbReference type="ARBA" id="ARBA00047445"/>
    </source>
</evidence>
<feature type="binding site" evidence="13">
    <location>
        <position position="96"/>
    </location>
    <ligand>
        <name>substrate</name>
    </ligand>
</feature>
<dbReference type="InterPro" id="IPR002638">
    <property type="entry name" value="Quinolinate_PRibosylTrfase_C"/>
</dbReference>
<evidence type="ECO:0000256" key="9">
    <source>
        <dbReference type="ARBA" id="ARBA00033102"/>
    </source>
</evidence>
<name>A0A161PFF7_9BACI</name>
<dbReference type="NCBIfam" id="TIGR00078">
    <property type="entry name" value="nadC"/>
    <property type="match status" value="1"/>
</dbReference>
<evidence type="ECO:0000256" key="5">
    <source>
        <dbReference type="ARBA" id="ARBA00011944"/>
    </source>
</evidence>
<dbReference type="STRING" id="519424.AZF04_03510"/>
<dbReference type="PANTHER" id="PTHR32179">
    <property type="entry name" value="NICOTINATE-NUCLEOTIDE PYROPHOSPHORYLASE [CARBOXYLATING]"/>
    <property type="match status" value="1"/>
</dbReference>
<comment type="catalytic activity">
    <reaction evidence="10">
        <text>nicotinate beta-D-ribonucleotide + CO2 + diphosphate = quinolinate + 5-phospho-alpha-D-ribose 1-diphosphate + 2 H(+)</text>
        <dbReference type="Rhea" id="RHEA:12733"/>
        <dbReference type="ChEBI" id="CHEBI:15378"/>
        <dbReference type="ChEBI" id="CHEBI:16526"/>
        <dbReference type="ChEBI" id="CHEBI:29959"/>
        <dbReference type="ChEBI" id="CHEBI:33019"/>
        <dbReference type="ChEBI" id="CHEBI:57502"/>
        <dbReference type="ChEBI" id="CHEBI:58017"/>
        <dbReference type="EC" id="2.4.2.19"/>
    </reaction>
</comment>
<dbReference type="AlphaFoldDB" id="A0A161PFF7"/>
<feature type="binding site" evidence="13">
    <location>
        <begin position="237"/>
        <end position="239"/>
    </location>
    <ligand>
        <name>substrate</name>
    </ligand>
</feature>
<evidence type="ECO:0000256" key="2">
    <source>
        <dbReference type="ARBA" id="ARBA00004893"/>
    </source>
</evidence>
<feature type="binding site" evidence="13">
    <location>
        <position position="163"/>
    </location>
    <ligand>
        <name>substrate</name>
    </ligand>
</feature>
<protein>
    <recommendedName>
        <fullName evidence="11">Probable nicotinate-nucleotide pyrophosphorylase [carboxylating]</fullName>
        <ecNumber evidence="5">2.4.2.19</ecNumber>
    </recommendedName>
    <alternativeName>
        <fullName evidence="9">Quinolinate phosphoribosyltransferase [decarboxylating]</fullName>
    </alternativeName>
</protein>
<dbReference type="UniPathway" id="UPA00253">
    <property type="reaction ID" value="UER00331"/>
</dbReference>
<dbReference type="InterPro" id="IPR027277">
    <property type="entry name" value="NadC/ModD"/>
</dbReference>
<evidence type="ECO:0000256" key="1">
    <source>
        <dbReference type="ARBA" id="ARBA00003237"/>
    </source>
</evidence>
<dbReference type="PIRSF" id="PIRSF006250">
    <property type="entry name" value="NadC_ModD"/>
    <property type="match status" value="1"/>
</dbReference>
<comment type="function">
    <text evidence="1">Involved in the catabolism of quinolinic acid (QA).</text>
</comment>
<evidence type="ECO:0000256" key="4">
    <source>
        <dbReference type="ARBA" id="ARBA00011218"/>
    </source>
</evidence>
<comment type="subunit">
    <text evidence="4">Hexamer formed by 3 homodimers.</text>
</comment>
<gene>
    <name evidence="16" type="ORF">AZF04_03510</name>
</gene>
<evidence type="ECO:0000256" key="7">
    <source>
        <dbReference type="ARBA" id="ARBA00022676"/>
    </source>
</evidence>
<evidence type="ECO:0000259" key="15">
    <source>
        <dbReference type="Pfam" id="PF02749"/>
    </source>
</evidence>
<dbReference type="GO" id="GO:0004514">
    <property type="term" value="F:nicotinate-nucleotide diphosphorylase (carboxylating) activity"/>
    <property type="evidence" value="ECO:0007669"/>
    <property type="project" value="UniProtKB-EC"/>
</dbReference>
<dbReference type="Proteomes" id="UP000075806">
    <property type="component" value="Unassembled WGS sequence"/>
</dbReference>
<comment type="pathway">
    <text evidence="2">Cofactor biosynthesis; NAD(+) biosynthesis; nicotinate D-ribonucleotide from quinolinate: step 1/1.</text>
</comment>
<dbReference type="Gene3D" id="3.90.1170.20">
    <property type="entry name" value="Quinolinate phosphoribosyl transferase, N-terminal domain"/>
    <property type="match status" value="1"/>
</dbReference>
<keyword evidence="7 12" id="KW-0328">Glycosyltransferase</keyword>
<dbReference type="OrthoDB" id="9782546at2"/>
<dbReference type="SUPFAM" id="SSF54675">
    <property type="entry name" value="Nicotinate/Quinolinate PRTase N-terminal domain-like"/>
    <property type="match status" value="1"/>
</dbReference>
<feature type="binding site" evidence="13">
    <location>
        <position position="214"/>
    </location>
    <ligand>
        <name>substrate</name>
    </ligand>
</feature>
<dbReference type="InterPro" id="IPR022412">
    <property type="entry name" value="Quinolinate_PRibosylTrfase_N"/>
</dbReference>
<feature type="binding site" evidence="13">
    <location>
        <position position="153"/>
    </location>
    <ligand>
        <name>substrate</name>
    </ligand>
</feature>
<evidence type="ECO:0000256" key="6">
    <source>
        <dbReference type="ARBA" id="ARBA00022642"/>
    </source>
</evidence>
<evidence type="ECO:0000256" key="3">
    <source>
        <dbReference type="ARBA" id="ARBA00009400"/>
    </source>
</evidence>
<evidence type="ECO:0000256" key="13">
    <source>
        <dbReference type="PIRSR" id="PIRSR006250-1"/>
    </source>
</evidence>
<feature type="binding site" evidence="13">
    <location>
        <begin position="129"/>
        <end position="131"/>
    </location>
    <ligand>
        <name>substrate</name>
    </ligand>
</feature>
<dbReference type="RefSeq" id="WP_061948228.1">
    <property type="nucleotide sequence ID" value="NZ_LTAO01000012.1"/>
</dbReference>
<feature type="binding site" evidence="13">
    <location>
        <begin position="258"/>
        <end position="260"/>
    </location>
    <ligand>
        <name>substrate</name>
    </ligand>
</feature>
<sequence length="277" mass="30820">MNRIKLRNQLGEFFNEDIGDGDLTSMALPQNQIKTAEIIAKEKGIFVGKEIITEGYSLLNPELKTEIDFEDGEIFEKGQKIATVVGPVDQILLGERVILNVIQRLSGIATMTYQVIKNLQDSSIRICDTRKTTPGLRMLEKYAVKCGGGYNHRTSLNHSILLKENHIEAYGGIKEAISAVKSKTGHIAKIEVEITNQKQLIEAIEEKPDVIMFDNYSPNDIQEQIQLVPSEIVTEASGGINYKNIVEFRGCGVDYISLGFLTHSITSIDFSMLVKGE</sequence>
<keyword evidence="6" id="KW-0662">Pyridine nucleotide biosynthesis</keyword>
<evidence type="ECO:0000313" key="16">
    <source>
        <dbReference type="EMBL" id="KYG31857.1"/>
    </source>
</evidence>
<evidence type="ECO:0000256" key="8">
    <source>
        <dbReference type="ARBA" id="ARBA00022679"/>
    </source>
</evidence>
<dbReference type="Pfam" id="PF01729">
    <property type="entry name" value="QRPTase_C"/>
    <property type="match status" value="1"/>
</dbReference>